<accession>A0ACC0PME0</accession>
<name>A0ACC0PME0_RHOML</name>
<evidence type="ECO:0000313" key="2">
    <source>
        <dbReference type="Proteomes" id="UP001062846"/>
    </source>
</evidence>
<sequence length="194" mass="19647">MAKTARFLCFFSVLVIASTVMKVPVHAQISIPCTASMVSSFTPCINYVTNSSSTGASPTAGCCTSLASILSGGTDCMCQMATGATSALPIPINRTLALSLPKACKMSGVPLQCKASPIPAPGPIAFTPTAPVVPNTASPALAPEADDSPTVEADAPTAGSGIRPVLTPSAARPSYQFSPSLLLALLAALVLKFY</sequence>
<evidence type="ECO:0000313" key="1">
    <source>
        <dbReference type="EMBL" id="KAI8566284.1"/>
    </source>
</evidence>
<organism evidence="1 2">
    <name type="scientific">Rhododendron molle</name>
    <name type="common">Chinese azalea</name>
    <name type="synonym">Azalea mollis</name>
    <dbReference type="NCBI Taxonomy" id="49168"/>
    <lineage>
        <taxon>Eukaryota</taxon>
        <taxon>Viridiplantae</taxon>
        <taxon>Streptophyta</taxon>
        <taxon>Embryophyta</taxon>
        <taxon>Tracheophyta</taxon>
        <taxon>Spermatophyta</taxon>
        <taxon>Magnoliopsida</taxon>
        <taxon>eudicotyledons</taxon>
        <taxon>Gunneridae</taxon>
        <taxon>Pentapetalae</taxon>
        <taxon>asterids</taxon>
        <taxon>Ericales</taxon>
        <taxon>Ericaceae</taxon>
        <taxon>Ericoideae</taxon>
        <taxon>Rhodoreae</taxon>
        <taxon>Rhododendron</taxon>
    </lineage>
</organism>
<protein>
    <submittedName>
        <fullName evidence="1">Uncharacterized protein</fullName>
    </submittedName>
</protein>
<dbReference type="EMBL" id="CM046389">
    <property type="protein sequence ID" value="KAI8566284.1"/>
    <property type="molecule type" value="Genomic_DNA"/>
</dbReference>
<comment type="caution">
    <text evidence="1">The sequence shown here is derived from an EMBL/GenBank/DDBJ whole genome shotgun (WGS) entry which is preliminary data.</text>
</comment>
<keyword evidence="2" id="KW-1185">Reference proteome</keyword>
<dbReference type="Proteomes" id="UP001062846">
    <property type="component" value="Chromosome 2"/>
</dbReference>
<reference evidence="1" key="1">
    <citation type="submission" date="2022-02" db="EMBL/GenBank/DDBJ databases">
        <title>Plant Genome Project.</title>
        <authorList>
            <person name="Zhang R.-G."/>
        </authorList>
    </citation>
    <scope>NUCLEOTIDE SEQUENCE</scope>
    <source>
        <strain evidence="1">AT1</strain>
    </source>
</reference>
<gene>
    <name evidence="1" type="ORF">RHMOL_Rhmol02G0028300</name>
</gene>
<proteinExistence type="predicted"/>